<dbReference type="PANTHER" id="PTHR46331:SF2">
    <property type="entry name" value="VALACYCLOVIR HYDROLASE"/>
    <property type="match status" value="1"/>
</dbReference>
<evidence type="ECO:0000313" key="3">
    <source>
        <dbReference type="Proteomes" id="UP001432322"/>
    </source>
</evidence>
<gene>
    <name evidence="2" type="ORF">PFISCL1PPCAC_13495</name>
</gene>
<dbReference type="Gene3D" id="3.40.50.1820">
    <property type="entry name" value="alpha/beta hydrolase"/>
    <property type="match status" value="1"/>
</dbReference>
<dbReference type="AlphaFoldDB" id="A0AAV5VVB2"/>
<dbReference type="PANTHER" id="PTHR46331">
    <property type="entry name" value="VALACYCLOVIR HYDROLASE"/>
    <property type="match status" value="1"/>
</dbReference>
<feature type="domain" description="AB hydrolase-1" evidence="1">
    <location>
        <begin position="45"/>
        <end position="187"/>
    </location>
</feature>
<comment type="caution">
    <text evidence="2">The sequence shown here is derived from an EMBL/GenBank/DDBJ whole genome shotgun (WGS) entry which is preliminary data.</text>
</comment>
<dbReference type="GO" id="GO:0017171">
    <property type="term" value="F:serine hydrolase activity"/>
    <property type="evidence" value="ECO:0007669"/>
    <property type="project" value="TreeGrafter"/>
</dbReference>
<evidence type="ECO:0000259" key="1">
    <source>
        <dbReference type="Pfam" id="PF00561"/>
    </source>
</evidence>
<dbReference type="InterPro" id="IPR000073">
    <property type="entry name" value="AB_hydrolase_1"/>
</dbReference>
<dbReference type="EMBL" id="BTSY01000004">
    <property type="protein sequence ID" value="GMT22198.1"/>
    <property type="molecule type" value="Genomic_DNA"/>
</dbReference>
<sequence length="273" mass="30405">QMSDTSSSNGSAEAPVPLETGHMMINDISIGYCRYGSGPNYLLCICGAVGCYAKDFPYALISRFDPALMTVICMDPPGLGTSNSVPRKQEVMRCLKDSEFAVKLMQGLELTPFTVCGWSEGSRTAVHVAGRGPALVKKMILMASGTRITAQGVEVFKGLRNTDQWHPLMKKAYLDHCSEDFLRKQWADICDLVVEVYQMLGGRFPADAVLNRITQPSLIMTGGQDKFCNDPKANFLNILKNARLETQLHGQHDFHVKYQKWFVEKVQEFVLEP</sequence>
<feature type="non-terminal residue" evidence="2">
    <location>
        <position position="1"/>
    </location>
</feature>
<dbReference type="InterPro" id="IPR029058">
    <property type="entry name" value="AB_hydrolase_fold"/>
</dbReference>
<proteinExistence type="predicted"/>
<organism evidence="2 3">
    <name type="scientific">Pristionchus fissidentatus</name>
    <dbReference type="NCBI Taxonomy" id="1538716"/>
    <lineage>
        <taxon>Eukaryota</taxon>
        <taxon>Metazoa</taxon>
        <taxon>Ecdysozoa</taxon>
        <taxon>Nematoda</taxon>
        <taxon>Chromadorea</taxon>
        <taxon>Rhabditida</taxon>
        <taxon>Rhabditina</taxon>
        <taxon>Diplogasteromorpha</taxon>
        <taxon>Diplogasteroidea</taxon>
        <taxon>Neodiplogasteridae</taxon>
        <taxon>Pristionchus</taxon>
    </lineage>
</organism>
<accession>A0AAV5VVB2</accession>
<dbReference type="Proteomes" id="UP001432322">
    <property type="component" value="Unassembled WGS sequence"/>
</dbReference>
<dbReference type="SUPFAM" id="SSF53474">
    <property type="entry name" value="alpha/beta-Hydrolases"/>
    <property type="match status" value="1"/>
</dbReference>
<reference evidence="2" key="1">
    <citation type="submission" date="2023-10" db="EMBL/GenBank/DDBJ databases">
        <title>Genome assembly of Pristionchus species.</title>
        <authorList>
            <person name="Yoshida K."/>
            <person name="Sommer R.J."/>
        </authorList>
    </citation>
    <scope>NUCLEOTIDE SEQUENCE</scope>
    <source>
        <strain evidence="2">RS5133</strain>
    </source>
</reference>
<dbReference type="Pfam" id="PF00561">
    <property type="entry name" value="Abhydrolase_1"/>
    <property type="match status" value="1"/>
</dbReference>
<evidence type="ECO:0000313" key="2">
    <source>
        <dbReference type="EMBL" id="GMT22198.1"/>
    </source>
</evidence>
<protein>
    <recommendedName>
        <fullName evidence="1">AB hydrolase-1 domain-containing protein</fullName>
    </recommendedName>
</protein>
<keyword evidence="3" id="KW-1185">Reference proteome</keyword>
<name>A0AAV5VVB2_9BILA</name>